<dbReference type="PANTHER" id="PTHR11953:SF1">
    <property type="entry name" value="EXOSOME COMPLEX COMPONENT RRP46"/>
    <property type="match status" value="1"/>
</dbReference>
<dbReference type="Pfam" id="PF03725">
    <property type="entry name" value="RNase_PH_C"/>
    <property type="match status" value="1"/>
</dbReference>
<keyword evidence="3" id="KW-0698">rRNA processing</keyword>
<dbReference type="GO" id="GO:0034475">
    <property type="term" value="P:U4 snRNA 3'-end processing"/>
    <property type="evidence" value="ECO:0007669"/>
    <property type="project" value="TreeGrafter"/>
</dbReference>
<dbReference type="InterPro" id="IPR001247">
    <property type="entry name" value="ExoRNase_PH_dom1"/>
</dbReference>
<dbReference type="GO" id="GO:0071028">
    <property type="term" value="P:nuclear mRNA surveillance"/>
    <property type="evidence" value="ECO:0007669"/>
    <property type="project" value="TreeGrafter"/>
</dbReference>
<evidence type="ECO:0000259" key="7">
    <source>
        <dbReference type="Pfam" id="PF03725"/>
    </source>
</evidence>
<dbReference type="GO" id="GO:0006364">
    <property type="term" value="P:rRNA processing"/>
    <property type="evidence" value="ECO:0007669"/>
    <property type="project" value="UniProtKB-KW"/>
</dbReference>
<dbReference type="InterPro" id="IPR015847">
    <property type="entry name" value="ExoRNase_PH_dom2"/>
</dbReference>
<evidence type="ECO:0000313" key="9">
    <source>
        <dbReference type="Proteomes" id="UP000274131"/>
    </source>
</evidence>
<keyword evidence="5" id="KW-0539">Nucleus</keyword>
<evidence type="ECO:0000256" key="4">
    <source>
        <dbReference type="ARBA" id="ARBA00022835"/>
    </source>
</evidence>
<dbReference type="Gene3D" id="3.30.230.70">
    <property type="entry name" value="GHMP Kinase, N-terminal domain"/>
    <property type="match status" value="1"/>
</dbReference>
<organism evidence="10">
    <name type="scientific">Enterobius vermicularis</name>
    <name type="common">Human pinworm</name>
    <dbReference type="NCBI Taxonomy" id="51028"/>
    <lineage>
        <taxon>Eukaryota</taxon>
        <taxon>Metazoa</taxon>
        <taxon>Ecdysozoa</taxon>
        <taxon>Nematoda</taxon>
        <taxon>Chromadorea</taxon>
        <taxon>Rhabditida</taxon>
        <taxon>Spirurina</taxon>
        <taxon>Oxyuridomorpha</taxon>
        <taxon>Oxyuroidea</taxon>
        <taxon>Oxyuridae</taxon>
        <taxon>Enterobius</taxon>
    </lineage>
</organism>
<evidence type="ECO:0000313" key="10">
    <source>
        <dbReference type="WBParaSite" id="EVEC_0000261401-mRNA-1"/>
    </source>
</evidence>
<evidence type="ECO:0000256" key="1">
    <source>
        <dbReference type="ARBA" id="ARBA00004123"/>
    </source>
</evidence>
<feature type="domain" description="Exoribonuclease phosphorolytic" evidence="7">
    <location>
        <begin position="143"/>
        <end position="180"/>
    </location>
</feature>
<sequence>MEVDPTATSSLSNETKNDPQRHRLIRAQLSFLQKADGSCNLEQGKTVIWCGVNGPGDCPSSKRCDNKLYIEVVYRCGPSHHNMIKSNKILNSVIEQTVECIRFPRAMLAITIQEIQADGSELAAALTASCLALLDSGIYMNGIFCGVNVCSIAGRIIIDPSKSEADKADAQFTFAVKESNFLWQKNCTRIVACDTVGTFDFATFEVAQKLALECAKDVFLFYRETLQRKLKLSSNS</sequence>
<dbReference type="STRING" id="51028.A0A0N4UYG1"/>
<dbReference type="AlphaFoldDB" id="A0A0N4UYG1"/>
<evidence type="ECO:0000313" key="8">
    <source>
        <dbReference type="EMBL" id="VDD87179.1"/>
    </source>
</evidence>
<reference evidence="10" key="1">
    <citation type="submission" date="2017-02" db="UniProtKB">
        <authorList>
            <consortium name="WormBaseParasite"/>
        </authorList>
    </citation>
    <scope>IDENTIFICATION</scope>
</reference>
<dbReference type="SUPFAM" id="SSF55666">
    <property type="entry name" value="Ribonuclease PH domain 2-like"/>
    <property type="match status" value="1"/>
</dbReference>
<dbReference type="InterPro" id="IPR020568">
    <property type="entry name" value="Ribosomal_Su5_D2-typ_SF"/>
</dbReference>
<dbReference type="EMBL" id="UXUI01007359">
    <property type="protein sequence ID" value="VDD87179.1"/>
    <property type="molecule type" value="Genomic_DNA"/>
</dbReference>
<evidence type="ECO:0000256" key="2">
    <source>
        <dbReference type="ARBA" id="ARBA00006678"/>
    </source>
</evidence>
<dbReference type="Proteomes" id="UP000274131">
    <property type="component" value="Unassembled WGS sequence"/>
</dbReference>
<dbReference type="GO" id="GO:0000176">
    <property type="term" value="C:nuclear exosome (RNase complex)"/>
    <property type="evidence" value="ECO:0007669"/>
    <property type="project" value="TreeGrafter"/>
</dbReference>
<gene>
    <name evidence="8" type="ORF">EVEC_LOCUS2322</name>
</gene>
<comment type="subcellular location">
    <subcellularLocation>
        <location evidence="1">Nucleus</location>
    </subcellularLocation>
</comment>
<evidence type="ECO:0000256" key="3">
    <source>
        <dbReference type="ARBA" id="ARBA00022552"/>
    </source>
</evidence>
<keyword evidence="9" id="KW-1185">Reference proteome</keyword>
<reference evidence="8 9" key="2">
    <citation type="submission" date="2018-10" db="EMBL/GenBank/DDBJ databases">
        <authorList>
            <consortium name="Pathogen Informatics"/>
        </authorList>
    </citation>
    <scope>NUCLEOTIDE SEQUENCE [LARGE SCALE GENOMIC DNA]</scope>
</reference>
<comment type="similarity">
    <text evidence="2">Belongs to the RNase PH family.</text>
</comment>
<proteinExistence type="inferred from homology"/>
<dbReference type="CDD" id="cd11372">
    <property type="entry name" value="RNase_PH_RRP46"/>
    <property type="match status" value="1"/>
</dbReference>
<dbReference type="SUPFAM" id="SSF54211">
    <property type="entry name" value="Ribosomal protein S5 domain 2-like"/>
    <property type="match status" value="1"/>
</dbReference>
<dbReference type="OrthoDB" id="27298at2759"/>
<feature type="domain" description="Exoribonuclease phosphorolytic" evidence="6">
    <location>
        <begin position="23"/>
        <end position="138"/>
    </location>
</feature>
<evidence type="ECO:0000259" key="6">
    <source>
        <dbReference type="Pfam" id="PF01138"/>
    </source>
</evidence>
<dbReference type="WBParaSite" id="EVEC_0000261401-mRNA-1">
    <property type="protein sequence ID" value="EVEC_0000261401-mRNA-1"/>
    <property type="gene ID" value="EVEC_0000261401"/>
</dbReference>
<dbReference type="PANTHER" id="PTHR11953">
    <property type="entry name" value="EXOSOME COMPLEX COMPONENT"/>
    <property type="match status" value="1"/>
</dbReference>
<dbReference type="InterPro" id="IPR050080">
    <property type="entry name" value="RNase_PH"/>
</dbReference>
<dbReference type="InterPro" id="IPR036345">
    <property type="entry name" value="ExoRNase_PH_dom2_sf"/>
</dbReference>
<name>A0A0N4UYG1_ENTVE</name>
<accession>A0A0N4UYG1</accession>
<dbReference type="GO" id="GO:0071051">
    <property type="term" value="P:poly(A)-dependent snoRNA 3'-end processing"/>
    <property type="evidence" value="ECO:0007669"/>
    <property type="project" value="TreeGrafter"/>
</dbReference>
<dbReference type="GO" id="GO:0000177">
    <property type="term" value="C:cytoplasmic exosome (RNase complex)"/>
    <property type="evidence" value="ECO:0007669"/>
    <property type="project" value="TreeGrafter"/>
</dbReference>
<dbReference type="GO" id="GO:0005730">
    <property type="term" value="C:nucleolus"/>
    <property type="evidence" value="ECO:0007669"/>
    <property type="project" value="TreeGrafter"/>
</dbReference>
<evidence type="ECO:0000256" key="5">
    <source>
        <dbReference type="ARBA" id="ARBA00023242"/>
    </source>
</evidence>
<dbReference type="GO" id="GO:0003723">
    <property type="term" value="F:RNA binding"/>
    <property type="evidence" value="ECO:0007669"/>
    <property type="project" value="TreeGrafter"/>
</dbReference>
<protein>
    <submittedName>
        <fullName evidence="10">RNase_PH domain-containing protein</fullName>
    </submittedName>
</protein>
<keyword evidence="4" id="KW-0271">Exosome</keyword>
<dbReference type="Pfam" id="PF01138">
    <property type="entry name" value="RNase_PH"/>
    <property type="match status" value="1"/>
</dbReference>
<dbReference type="InterPro" id="IPR027408">
    <property type="entry name" value="PNPase/RNase_PH_dom_sf"/>
</dbReference>
<dbReference type="GO" id="GO:0016075">
    <property type="term" value="P:rRNA catabolic process"/>
    <property type="evidence" value="ECO:0007669"/>
    <property type="project" value="TreeGrafter"/>
</dbReference>